<dbReference type="EMBL" id="FXTP01000011">
    <property type="protein sequence ID" value="SMO81610.1"/>
    <property type="molecule type" value="Genomic_DNA"/>
</dbReference>
<keyword evidence="2" id="KW-1133">Transmembrane helix</keyword>
<feature type="transmembrane region" description="Helical" evidence="2">
    <location>
        <begin position="6"/>
        <end position="28"/>
    </location>
</feature>
<gene>
    <name evidence="3" type="ORF">SAMN06265219_111109</name>
</gene>
<evidence type="ECO:0000256" key="2">
    <source>
        <dbReference type="SAM" id="Phobius"/>
    </source>
</evidence>
<dbReference type="RefSeq" id="WP_142455103.1">
    <property type="nucleotide sequence ID" value="NZ_FXTP01000011.1"/>
</dbReference>
<protein>
    <submittedName>
        <fullName evidence="3">Uncharacterized protein</fullName>
    </submittedName>
</protein>
<evidence type="ECO:0000313" key="4">
    <source>
        <dbReference type="Proteomes" id="UP000317557"/>
    </source>
</evidence>
<keyword evidence="1" id="KW-0175">Coiled coil</keyword>
<name>A0A521EEL3_9BACT</name>
<feature type="coiled-coil region" evidence="1">
    <location>
        <begin position="127"/>
        <end position="161"/>
    </location>
</feature>
<dbReference type="AlphaFoldDB" id="A0A521EEL3"/>
<reference evidence="3 4" key="1">
    <citation type="submission" date="2017-05" db="EMBL/GenBank/DDBJ databases">
        <authorList>
            <person name="Varghese N."/>
            <person name="Submissions S."/>
        </authorList>
    </citation>
    <scope>NUCLEOTIDE SEQUENCE [LARGE SCALE GENOMIC DNA]</scope>
    <source>
        <strain evidence="3 4">DSM 21985</strain>
    </source>
</reference>
<evidence type="ECO:0000313" key="3">
    <source>
        <dbReference type="EMBL" id="SMO81610.1"/>
    </source>
</evidence>
<organism evidence="3 4">
    <name type="scientific">Gracilimonas mengyeensis</name>
    <dbReference type="NCBI Taxonomy" id="1302730"/>
    <lineage>
        <taxon>Bacteria</taxon>
        <taxon>Pseudomonadati</taxon>
        <taxon>Balneolota</taxon>
        <taxon>Balneolia</taxon>
        <taxon>Balneolales</taxon>
        <taxon>Balneolaceae</taxon>
        <taxon>Gracilimonas</taxon>
    </lineage>
</organism>
<keyword evidence="4" id="KW-1185">Reference proteome</keyword>
<keyword evidence="2" id="KW-0812">Transmembrane</keyword>
<sequence>MDKLTLLKILGVLVGLFLVSLITVYFLYPKINEDKYEKVVSDFEKQKQQEEYQSFYRPPRPKLNQVEDSSYAGPCYPGYPQDEFAAGYDSASAGMDSLRMVNTRPEVRLIPVPGVMGAEEQRLTGLVDSLQQVIAGLETELSSKEEEFLAVQAELAEMEEEMDPAEFSDRVKSLLNLDEDELAPILEKMSQEQLVRLYFGGGTIQREKILRSLKSDKAAKLMTEIM</sequence>
<evidence type="ECO:0000256" key="1">
    <source>
        <dbReference type="SAM" id="Coils"/>
    </source>
</evidence>
<keyword evidence="2" id="KW-0472">Membrane</keyword>
<dbReference type="OrthoDB" id="1525092at2"/>
<dbReference type="Proteomes" id="UP000317557">
    <property type="component" value="Unassembled WGS sequence"/>
</dbReference>
<proteinExistence type="predicted"/>
<accession>A0A521EEL3</accession>